<evidence type="ECO:0000256" key="2">
    <source>
        <dbReference type="ARBA" id="ARBA00023015"/>
    </source>
</evidence>
<dbReference type="InterPro" id="IPR013324">
    <property type="entry name" value="RNA_pol_sigma_r3/r4-like"/>
</dbReference>
<feature type="domain" description="RNA polymerase sigma-70" evidence="7">
    <location>
        <begin position="143"/>
        <end position="156"/>
    </location>
</feature>
<dbReference type="InterPro" id="IPR036388">
    <property type="entry name" value="WH-like_DNA-bd_sf"/>
</dbReference>
<keyword evidence="4" id="KW-0238">DNA-binding</keyword>
<reference evidence="8" key="1">
    <citation type="submission" date="2021-02" db="EMBL/GenBank/DDBJ databases">
        <title>First Annotated Genome of the Yellow-green Alga Tribonema minus.</title>
        <authorList>
            <person name="Mahan K.M."/>
        </authorList>
    </citation>
    <scope>NUCLEOTIDE SEQUENCE</scope>
    <source>
        <strain evidence="8">UTEX B ZZ1240</strain>
    </source>
</reference>
<dbReference type="Pfam" id="PF04542">
    <property type="entry name" value="Sigma70_r2"/>
    <property type="match status" value="1"/>
</dbReference>
<name>A0A835Z811_9STRA</name>
<sequence>MSVATSSAEAPRQRQQQQQRGRKRGRKPKAEFSEPSAASQPNAEFFAQLRSTRLLSAEEELRLGALVQELVAAEARCAALAEALGREPTLAERAADAGAASEALYTARLRRGLWAKRAMVTCNLRLVVALAAKFQGQGPPLADLIQEGAVGLVRAAEKYDPARGFRFSTYATWWVRQRLHLSVRSHRLVRVPLRVHSQFEALRRAVRALAGELGRRPTEGELAARCGLTPARAAHVRAAMLPPESLDRELHFASHRSEQGLVTMLDVTPAAADDGTSAGTATMEQALEWDLLREDLERAMRASLSQRERDIVRMRVGLDDGRAKTATELAAVFQLPAYVILREERNALTKLRVAPDTLRLRDYAELIDALS</sequence>
<evidence type="ECO:0000256" key="4">
    <source>
        <dbReference type="ARBA" id="ARBA00023125"/>
    </source>
</evidence>
<comment type="similarity">
    <text evidence="1">Belongs to the sigma-70 factor family.</text>
</comment>
<dbReference type="GO" id="GO:0016987">
    <property type="term" value="F:sigma factor activity"/>
    <property type="evidence" value="ECO:0007669"/>
    <property type="project" value="UniProtKB-KW"/>
</dbReference>
<dbReference type="NCBIfam" id="TIGR02937">
    <property type="entry name" value="sigma70-ECF"/>
    <property type="match status" value="1"/>
</dbReference>
<dbReference type="Proteomes" id="UP000664859">
    <property type="component" value="Unassembled WGS sequence"/>
</dbReference>
<keyword evidence="9" id="KW-1185">Reference proteome</keyword>
<keyword evidence="3" id="KW-0731">Sigma factor</keyword>
<accession>A0A835Z811</accession>
<dbReference type="InterPro" id="IPR007627">
    <property type="entry name" value="RNA_pol_sigma70_r2"/>
</dbReference>
<feature type="region of interest" description="Disordered" evidence="6">
    <location>
        <begin position="1"/>
        <end position="39"/>
    </location>
</feature>
<evidence type="ECO:0000256" key="6">
    <source>
        <dbReference type="SAM" id="MobiDB-lite"/>
    </source>
</evidence>
<dbReference type="SUPFAM" id="SSF88946">
    <property type="entry name" value="Sigma2 domain of RNA polymerase sigma factors"/>
    <property type="match status" value="1"/>
</dbReference>
<evidence type="ECO:0000259" key="7">
    <source>
        <dbReference type="PROSITE" id="PS00715"/>
    </source>
</evidence>
<dbReference type="PRINTS" id="PR00046">
    <property type="entry name" value="SIGMA70FCT"/>
</dbReference>
<dbReference type="PANTHER" id="PTHR30603">
    <property type="entry name" value="RNA POLYMERASE SIGMA FACTOR RPO"/>
    <property type="match status" value="1"/>
</dbReference>
<dbReference type="Pfam" id="PF04539">
    <property type="entry name" value="Sigma70_r3"/>
    <property type="match status" value="1"/>
</dbReference>
<evidence type="ECO:0000256" key="3">
    <source>
        <dbReference type="ARBA" id="ARBA00023082"/>
    </source>
</evidence>
<keyword evidence="2" id="KW-0805">Transcription regulation</keyword>
<dbReference type="SUPFAM" id="SSF88659">
    <property type="entry name" value="Sigma3 and sigma4 domains of RNA polymerase sigma factors"/>
    <property type="match status" value="2"/>
</dbReference>
<dbReference type="EMBL" id="JAFCMP010000070">
    <property type="protein sequence ID" value="KAG5188371.1"/>
    <property type="molecule type" value="Genomic_DNA"/>
</dbReference>
<gene>
    <name evidence="8" type="ORF">JKP88DRAFT_177954</name>
</gene>
<dbReference type="Gene3D" id="1.20.120.1810">
    <property type="match status" value="1"/>
</dbReference>
<dbReference type="GO" id="GO:0006352">
    <property type="term" value="P:DNA-templated transcription initiation"/>
    <property type="evidence" value="ECO:0007669"/>
    <property type="project" value="InterPro"/>
</dbReference>
<dbReference type="InterPro" id="IPR000943">
    <property type="entry name" value="RNA_pol_sigma70"/>
</dbReference>
<dbReference type="InterPro" id="IPR050239">
    <property type="entry name" value="Sigma-70_RNA_pol_init_factors"/>
</dbReference>
<dbReference type="InterPro" id="IPR014284">
    <property type="entry name" value="RNA_pol_sigma-70_dom"/>
</dbReference>
<keyword evidence="5" id="KW-0804">Transcription</keyword>
<evidence type="ECO:0000313" key="8">
    <source>
        <dbReference type="EMBL" id="KAG5188371.1"/>
    </source>
</evidence>
<dbReference type="PANTHER" id="PTHR30603:SF47">
    <property type="entry name" value="RNA POLYMERASE SIGMA FACTOR SIGD, CHLOROPLASTIC"/>
    <property type="match status" value="1"/>
</dbReference>
<dbReference type="InterPro" id="IPR013325">
    <property type="entry name" value="RNA_pol_sigma_r2"/>
</dbReference>
<evidence type="ECO:0000256" key="1">
    <source>
        <dbReference type="ARBA" id="ARBA00007788"/>
    </source>
</evidence>
<evidence type="ECO:0000256" key="5">
    <source>
        <dbReference type="ARBA" id="ARBA00023163"/>
    </source>
</evidence>
<dbReference type="OrthoDB" id="206108at2759"/>
<protein>
    <recommendedName>
        <fullName evidence="7">RNA polymerase sigma-70 domain-containing protein</fullName>
    </recommendedName>
</protein>
<dbReference type="GO" id="GO:0003677">
    <property type="term" value="F:DNA binding"/>
    <property type="evidence" value="ECO:0007669"/>
    <property type="project" value="UniProtKB-KW"/>
</dbReference>
<comment type="caution">
    <text evidence="8">The sequence shown here is derived from an EMBL/GenBank/DDBJ whole genome shotgun (WGS) entry which is preliminary data.</text>
</comment>
<evidence type="ECO:0000313" key="9">
    <source>
        <dbReference type="Proteomes" id="UP000664859"/>
    </source>
</evidence>
<dbReference type="Gene3D" id="1.10.10.10">
    <property type="entry name" value="Winged helix-like DNA-binding domain superfamily/Winged helix DNA-binding domain"/>
    <property type="match status" value="2"/>
</dbReference>
<dbReference type="InterPro" id="IPR007624">
    <property type="entry name" value="RNA_pol_sigma70_r3"/>
</dbReference>
<proteinExistence type="inferred from homology"/>
<dbReference type="AlphaFoldDB" id="A0A835Z811"/>
<organism evidence="8 9">
    <name type="scientific">Tribonema minus</name>
    <dbReference type="NCBI Taxonomy" id="303371"/>
    <lineage>
        <taxon>Eukaryota</taxon>
        <taxon>Sar</taxon>
        <taxon>Stramenopiles</taxon>
        <taxon>Ochrophyta</taxon>
        <taxon>PX clade</taxon>
        <taxon>Xanthophyceae</taxon>
        <taxon>Tribonematales</taxon>
        <taxon>Tribonemataceae</taxon>
        <taxon>Tribonema</taxon>
    </lineage>
</organism>
<dbReference type="PROSITE" id="PS00715">
    <property type="entry name" value="SIGMA70_1"/>
    <property type="match status" value="1"/>
</dbReference>